<dbReference type="Gene3D" id="1.10.357.10">
    <property type="entry name" value="Tetracycline Repressor, domain 2"/>
    <property type="match status" value="1"/>
</dbReference>
<dbReference type="EMBL" id="JAHZST010000003">
    <property type="protein sequence ID" value="MBW8183117.1"/>
    <property type="molecule type" value="Genomic_DNA"/>
</dbReference>
<evidence type="ECO:0000313" key="3">
    <source>
        <dbReference type="Proteomes" id="UP001195963"/>
    </source>
</evidence>
<feature type="region of interest" description="Disordered" evidence="1">
    <location>
        <begin position="163"/>
        <end position="184"/>
    </location>
</feature>
<evidence type="ECO:0000313" key="2">
    <source>
        <dbReference type="EMBL" id="MBW8183117.1"/>
    </source>
</evidence>
<protein>
    <submittedName>
        <fullName evidence="2">TetR family transcriptional regulator</fullName>
    </submittedName>
</protein>
<dbReference type="SUPFAM" id="SSF46689">
    <property type="entry name" value="Homeodomain-like"/>
    <property type="match status" value="1"/>
</dbReference>
<keyword evidence="3" id="KW-1185">Reference proteome</keyword>
<dbReference type="Pfam" id="PF18285">
    <property type="entry name" value="LuxT_C"/>
    <property type="match status" value="1"/>
</dbReference>
<accession>A0ABS7E273</accession>
<proteinExistence type="predicted"/>
<dbReference type="InterPro" id="IPR009057">
    <property type="entry name" value="Homeodomain-like_sf"/>
</dbReference>
<dbReference type="RefSeq" id="WP_220108759.1">
    <property type="nucleotide sequence ID" value="NZ_JAHZST010000003.1"/>
</dbReference>
<name>A0ABS7E273_9GAMM</name>
<feature type="compositionally biased region" description="Basic and acidic residues" evidence="1">
    <location>
        <begin position="166"/>
        <end position="184"/>
    </location>
</feature>
<sequence>MAKRSKAETEQTINLIMDEALKQLLSLGYDSMSYTTLSTATGVSRTGISHHFPHKANFLIRLDPQISRLFLEELDFSNLGTLEESWVESIKHPTGRMVLKLFFSLCGDHSEDMIQFRAIHLARERAYEMFGLEGEKLVTGLIGRSAVMLMSQSTQIKVPQLQSNELKTRSRGDTESRLAIFSEH</sequence>
<dbReference type="Proteomes" id="UP001195963">
    <property type="component" value="Unassembled WGS sequence"/>
</dbReference>
<comment type="caution">
    <text evidence="2">The sequence shown here is derived from an EMBL/GenBank/DDBJ whole genome shotgun (WGS) entry which is preliminary data.</text>
</comment>
<organism evidence="2 3">
    <name type="scientific">Shewanella nanhaiensis</name>
    <dbReference type="NCBI Taxonomy" id="2864872"/>
    <lineage>
        <taxon>Bacteria</taxon>
        <taxon>Pseudomonadati</taxon>
        <taxon>Pseudomonadota</taxon>
        <taxon>Gammaproteobacteria</taxon>
        <taxon>Alteromonadales</taxon>
        <taxon>Shewanellaceae</taxon>
        <taxon>Shewanella</taxon>
    </lineage>
</organism>
<reference evidence="2 3" key="1">
    <citation type="submission" date="2021-07" db="EMBL/GenBank/DDBJ databases">
        <title>Shewanella sp. nov, isolated from SCS.</title>
        <authorList>
            <person name="Cao W.R."/>
        </authorList>
    </citation>
    <scope>NUCLEOTIDE SEQUENCE [LARGE SCALE GENOMIC DNA]</scope>
    <source>
        <strain evidence="2 3">NR704-98</strain>
    </source>
</reference>
<gene>
    <name evidence="2" type="ORF">K0625_05525</name>
</gene>
<evidence type="ECO:0000256" key="1">
    <source>
        <dbReference type="SAM" id="MobiDB-lite"/>
    </source>
</evidence>